<dbReference type="Pfam" id="PF13385">
    <property type="entry name" value="Laminin_G_3"/>
    <property type="match status" value="1"/>
</dbReference>
<dbReference type="GO" id="GO:0005509">
    <property type="term" value="F:calcium ion binding"/>
    <property type="evidence" value="ECO:0007669"/>
    <property type="project" value="InterPro"/>
</dbReference>
<dbReference type="Proteomes" id="UP000198705">
    <property type="component" value="Unassembled WGS sequence"/>
</dbReference>
<dbReference type="Pfam" id="PF20009">
    <property type="entry name" value="GEVED"/>
    <property type="match status" value="1"/>
</dbReference>
<sequence>MQAQTYCTPRNIGNYNTYYISQISFQTIVKNSNGTTGGYSDFSATESTNLNRGETANGTVTVNLNTWNSNSVRNQLRVWVDFNDNGSFEDSGENFVFPFQGNNSGITTVPIRISVPNTAVLASTRMRIGLRDTNDNQTYISCDMNYKAGEIEDYSVNIVNVTNQNFYDSDGDGVKDNIDIDDDNDGIPDRVEELACNATNSSTTANYKFLNETFGVGPGRGNGISSLYTASTSYCIEDGTSRPNTADCPSLNDRNLNDGEYTINHKITDGIEGENYGAGNYDAIASYAWFAWGNVKDHTPDDADNDNSEFGNMAIFNADVDPGVFYETSITGTLPGVPITYSFWVMNIDNKDSAFPANGLDPETGSRIKPNITVRFLKTDDTLISEYSTGDILRCNSGNDCDVSEWQLFEPEAIVTTESQFIVQFINNAPGGLGNDLAIDDIKIQQTLCDTDGDGVADVFDLDSDNDGIPDIVEAGFGANSNGTAKIDSPLTASNDANNNGMLDSLEGLSIPDTDGDGIPNYLDLDSDNDGIFDVDESGVGNQNSTDLDYVNGDGDISGNGVGNGIDSERFRIKDTNGDGTIEYFGDGILDVFDFFENYNEGADFATAYGNDGQGSEPFYTADSDNDGKPDYLDVYNNITRTYDIHSTIYANLDTNNDGLIDDTADGDGDGVMGSRDGNDKVFGSPRDLNNSYSLYFDGRNDYVEDENILNSDDATIMAFFKKDVGNNTQNNNQRIAGQNRFHIRINRANRIVAVINGDRLFSDPISENIWTHVAVSTHSNKSVLYFNGVQVDSLDSGGVSNDTSKFRIGNNLSDNQFFKGQIDEVRVFNRALTTLEVKRMVYQELGETNTSSNFNQGQVIPQEISSAISNSLIRYYKMNGYQDDILDDKKTNPSQLDTILGAKIYNVKNIYLQTAPLPYITKANGDWTDTNTWLHGSVWDITSKGNNPENASIVHIKHNLNVSKTQGMVGLQVDPSQEFSIKDNSGLYNSWYLQLNGQIDLEGESQLIQTFNSKLYVSPSGKIERDQQGTVNMFTYNYWSSPVHSSATSSIINGTETFKIQEILKDGTQPNTPQPISFVGGYNGATSPMRIAKYWLYKFDNLPSDSYADWQQIRLTDALKVGTGYTMKGTSAGPETDYQNYTFIGKPNNGTIELPIFSGNDYLVGNPYPSAIDSYKFLLDNENVISGTLYFWEHFGGGSHITAEYQGGYGLYNLSGGTPPLAGIMAQPDNDVSPNGMATKTPKRFIPVAQGFFVVANTGGNIVFNNQQRAFVKEGSDNANSWFFRSNSDISEMENNDTRPKLRIGYLSPNNYKRQLLLTVDENATTGVDWGFDGELNEVNPEDMYWKIEGKDYLIQGIDAILDTVVLPLTIKTSQGGIIEITIDSLEHIPDNTEIYLKDGDTYHNLRASNYLTTVESGEINNRFKIVFDVPATLSVNDYTLQNEFVVFYNSTNKTIVLVNPENLQLKTLTMYNMLGQQIKLKKMDSNDHRITIPVTLQTGVYLFKIETEFGGFTKKVIIN</sequence>
<dbReference type="NCBIfam" id="TIGR04183">
    <property type="entry name" value="Por_Secre_tail"/>
    <property type="match status" value="1"/>
</dbReference>
<keyword evidence="4" id="KW-1185">Reference proteome</keyword>
<dbReference type="InterPro" id="IPR028974">
    <property type="entry name" value="TSP_type-3_rpt"/>
</dbReference>
<dbReference type="InterPro" id="IPR045474">
    <property type="entry name" value="GEVED"/>
</dbReference>
<dbReference type="InterPro" id="IPR026444">
    <property type="entry name" value="Secre_tail"/>
</dbReference>
<dbReference type="SUPFAM" id="SSF49899">
    <property type="entry name" value="Concanavalin A-like lectins/glucanases"/>
    <property type="match status" value="1"/>
</dbReference>
<protein>
    <submittedName>
        <fullName evidence="3">Por secretion system C-terminal sorting domain-containing protein</fullName>
    </submittedName>
</protein>
<dbReference type="GO" id="GO:0005975">
    <property type="term" value="P:carbohydrate metabolic process"/>
    <property type="evidence" value="ECO:0007669"/>
    <property type="project" value="UniProtKB-ARBA"/>
</dbReference>
<dbReference type="Gene3D" id="2.60.120.200">
    <property type="match status" value="1"/>
</dbReference>
<proteinExistence type="predicted"/>
<evidence type="ECO:0000259" key="2">
    <source>
        <dbReference type="Pfam" id="PF20009"/>
    </source>
</evidence>
<reference evidence="4" key="1">
    <citation type="submission" date="2016-10" db="EMBL/GenBank/DDBJ databases">
        <authorList>
            <person name="Varghese N."/>
            <person name="Submissions S."/>
        </authorList>
    </citation>
    <scope>NUCLEOTIDE SEQUENCE [LARGE SCALE GENOMIC DNA]</scope>
    <source>
        <strain evidence="4">DSM 23925</strain>
    </source>
</reference>
<keyword evidence="1" id="KW-0732">Signal</keyword>
<dbReference type="SUPFAM" id="SSF103647">
    <property type="entry name" value="TSP type-3 repeat"/>
    <property type="match status" value="1"/>
</dbReference>
<gene>
    <name evidence="3" type="ORF">SAMN04487989_101466</name>
</gene>
<evidence type="ECO:0000313" key="3">
    <source>
        <dbReference type="EMBL" id="SFN44469.1"/>
    </source>
</evidence>
<accession>A0A1I4Z3B3</accession>
<organism evidence="3 4">
    <name type="scientific">Bizionia echini</name>
    <dbReference type="NCBI Taxonomy" id="649333"/>
    <lineage>
        <taxon>Bacteria</taxon>
        <taxon>Pseudomonadati</taxon>
        <taxon>Bacteroidota</taxon>
        <taxon>Flavobacteriia</taxon>
        <taxon>Flavobacteriales</taxon>
        <taxon>Flavobacteriaceae</taxon>
        <taxon>Bizionia</taxon>
    </lineage>
</organism>
<dbReference type="EMBL" id="FOVN01000001">
    <property type="protein sequence ID" value="SFN44469.1"/>
    <property type="molecule type" value="Genomic_DNA"/>
</dbReference>
<dbReference type="Gene3D" id="4.10.1080.10">
    <property type="entry name" value="TSP type-3 repeat"/>
    <property type="match status" value="1"/>
</dbReference>
<dbReference type="InterPro" id="IPR013320">
    <property type="entry name" value="ConA-like_dom_sf"/>
</dbReference>
<name>A0A1I4Z3B3_9FLAO</name>
<dbReference type="GO" id="GO:0004553">
    <property type="term" value="F:hydrolase activity, hydrolyzing O-glycosyl compounds"/>
    <property type="evidence" value="ECO:0007669"/>
    <property type="project" value="UniProtKB-ARBA"/>
</dbReference>
<dbReference type="STRING" id="649333.SAMN04487989_101466"/>
<feature type="domain" description="GEVED" evidence="2">
    <location>
        <begin position="76"/>
        <end position="157"/>
    </location>
</feature>
<evidence type="ECO:0000256" key="1">
    <source>
        <dbReference type="ARBA" id="ARBA00022729"/>
    </source>
</evidence>
<evidence type="ECO:0000313" key="4">
    <source>
        <dbReference type="Proteomes" id="UP000198705"/>
    </source>
</evidence>